<name>A0A0K2SWE3_LEPSM</name>
<dbReference type="AlphaFoldDB" id="A0A0K2SWE3"/>
<dbReference type="EMBL" id="HACA01000235">
    <property type="protein sequence ID" value="CDW17596.1"/>
    <property type="molecule type" value="Transcribed_RNA"/>
</dbReference>
<evidence type="ECO:0000313" key="1">
    <source>
        <dbReference type="EMBL" id="CDW17596.1"/>
    </source>
</evidence>
<protein>
    <submittedName>
        <fullName evidence="1">Uncharacterized protein</fullName>
    </submittedName>
</protein>
<organism evidence="1">
    <name type="scientific">Lepeophtheirus salmonis</name>
    <name type="common">Salmon louse</name>
    <name type="synonym">Caligus salmonis</name>
    <dbReference type="NCBI Taxonomy" id="72036"/>
    <lineage>
        <taxon>Eukaryota</taxon>
        <taxon>Metazoa</taxon>
        <taxon>Ecdysozoa</taxon>
        <taxon>Arthropoda</taxon>
        <taxon>Crustacea</taxon>
        <taxon>Multicrustacea</taxon>
        <taxon>Hexanauplia</taxon>
        <taxon>Copepoda</taxon>
        <taxon>Siphonostomatoida</taxon>
        <taxon>Caligidae</taxon>
        <taxon>Lepeophtheirus</taxon>
    </lineage>
</organism>
<sequence>MSKKKEILMLFLENYRFESSYWTFILLSFVDETYTLQQYFNNISQNTMPHTKL</sequence>
<accession>A0A0K2SWE3</accession>
<reference evidence="1" key="1">
    <citation type="submission" date="2014-05" db="EMBL/GenBank/DDBJ databases">
        <authorList>
            <person name="Chronopoulou M."/>
        </authorList>
    </citation>
    <scope>NUCLEOTIDE SEQUENCE</scope>
    <source>
        <tissue evidence="1">Whole organism</tissue>
    </source>
</reference>
<proteinExistence type="predicted"/>